<keyword evidence="5 7" id="KW-0508">mRNA splicing</keyword>
<dbReference type="PANTHER" id="PTHR12942:SF2">
    <property type="entry name" value="PRE-MRNA-SPLICING FACTOR SLU7"/>
    <property type="match status" value="1"/>
</dbReference>
<keyword evidence="3 7" id="KW-0507">mRNA processing</keyword>
<dbReference type="AlphaFoldDB" id="A0AAV0R360"/>
<organism evidence="9 10">
    <name type="scientific">Linum tenue</name>
    <dbReference type="NCBI Taxonomy" id="586396"/>
    <lineage>
        <taxon>Eukaryota</taxon>
        <taxon>Viridiplantae</taxon>
        <taxon>Streptophyta</taxon>
        <taxon>Embryophyta</taxon>
        <taxon>Tracheophyta</taxon>
        <taxon>Spermatophyta</taxon>
        <taxon>Magnoliopsida</taxon>
        <taxon>eudicotyledons</taxon>
        <taxon>Gunneridae</taxon>
        <taxon>Pentapetalae</taxon>
        <taxon>rosids</taxon>
        <taxon>fabids</taxon>
        <taxon>Malpighiales</taxon>
        <taxon>Linaceae</taxon>
        <taxon>Linum</taxon>
    </lineage>
</organism>
<dbReference type="InterPro" id="IPR021715">
    <property type="entry name" value="Slu7_dom"/>
</dbReference>
<comment type="function">
    <text evidence="7">Involved in pre-mRNA splicing.</text>
</comment>
<evidence type="ECO:0000313" key="9">
    <source>
        <dbReference type="EMBL" id="CAI0552149.1"/>
    </source>
</evidence>
<proteinExistence type="inferred from homology"/>
<protein>
    <recommendedName>
        <fullName evidence="7">Pre-mRNA-splicing factor SLU7</fullName>
    </recommendedName>
</protein>
<comment type="similarity">
    <text evidence="2 7">Belongs to the SLU7 family.</text>
</comment>
<sequence>MSHDAKACVERPRKSGARWTNKHIASDEKVETIEHNYASKRDRWNGYDTARYNRDVVARYEARDAARKVFVVEGNEGSDLRVDESEQMDCFGKVEKRVRSGGGGGSTGTVRNLRIREDKAKYLLNLSAKSAHYDPKTRSMRGDPLPDVDPNDKFYWGDNRYRDSGEAGELKQLESRLSRGEEEHLLQAAPTQAELLYRNFQVKRKELEARAKDELLEKYGNAAANSQDGIPREILLGQSERQVEYDRAGRVVREGCADVQLPRSKYEEDVYINNHKTVWGSWWKVEDHRWGFKCCRQTIRNSYCTGTAGIKAAET</sequence>
<evidence type="ECO:0000313" key="10">
    <source>
        <dbReference type="Proteomes" id="UP001154282"/>
    </source>
</evidence>
<dbReference type="EMBL" id="CAMGYJ010000010">
    <property type="protein sequence ID" value="CAI0552149.1"/>
    <property type="molecule type" value="Genomic_DNA"/>
</dbReference>
<evidence type="ECO:0000256" key="7">
    <source>
        <dbReference type="RuleBase" id="RU367071"/>
    </source>
</evidence>
<comment type="subunit">
    <text evidence="7">Associated with the spliceosome.</text>
</comment>
<dbReference type="GO" id="GO:0000398">
    <property type="term" value="P:mRNA splicing, via spliceosome"/>
    <property type="evidence" value="ECO:0007669"/>
    <property type="project" value="UniProtKB-UniRule"/>
</dbReference>
<evidence type="ECO:0000256" key="6">
    <source>
        <dbReference type="ARBA" id="ARBA00023242"/>
    </source>
</evidence>
<gene>
    <name evidence="9" type="ORF">LITE_LOCUS46282</name>
</gene>
<keyword evidence="4 7" id="KW-0747">Spliceosome</keyword>
<comment type="subcellular location">
    <subcellularLocation>
        <location evidence="1 7">Nucleus</location>
    </subcellularLocation>
</comment>
<dbReference type="GO" id="GO:0005681">
    <property type="term" value="C:spliceosomal complex"/>
    <property type="evidence" value="ECO:0007669"/>
    <property type="project" value="UniProtKB-UniRule"/>
</dbReference>
<dbReference type="PANTHER" id="PTHR12942">
    <property type="entry name" value="STEP II SPLICING FACTOR SLU7"/>
    <property type="match status" value="1"/>
</dbReference>
<evidence type="ECO:0000256" key="4">
    <source>
        <dbReference type="ARBA" id="ARBA00022728"/>
    </source>
</evidence>
<evidence type="ECO:0000256" key="3">
    <source>
        <dbReference type="ARBA" id="ARBA00022664"/>
    </source>
</evidence>
<evidence type="ECO:0000256" key="5">
    <source>
        <dbReference type="ARBA" id="ARBA00023187"/>
    </source>
</evidence>
<reference evidence="9" key="1">
    <citation type="submission" date="2022-08" db="EMBL/GenBank/DDBJ databases">
        <authorList>
            <person name="Gutierrez-Valencia J."/>
        </authorList>
    </citation>
    <scope>NUCLEOTIDE SEQUENCE</scope>
</reference>
<keyword evidence="10" id="KW-1185">Reference proteome</keyword>
<dbReference type="Proteomes" id="UP001154282">
    <property type="component" value="Unassembled WGS sequence"/>
</dbReference>
<keyword evidence="6 7" id="KW-0539">Nucleus</keyword>
<evidence type="ECO:0000259" key="8">
    <source>
        <dbReference type="Pfam" id="PF11708"/>
    </source>
</evidence>
<dbReference type="InterPro" id="IPR039974">
    <property type="entry name" value="Splicing_factor_SLU7"/>
</dbReference>
<evidence type="ECO:0000256" key="2">
    <source>
        <dbReference type="ARBA" id="ARBA00007203"/>
    </source>
</evidence>
<comment type="caution">
    <text evidence="9">The sequence shown here is derived from an EMBL/GenBank/DDBJ whole genome shotgun (WGS) entry which is preliminary data.</text>
</comment>
<name>A0AAV0R360_9ROSI</name>
<dbReference type="GO" id="GO:0030628">
    <property type="term" value="F:pre-mRNA 3'-splice site binding"/>
    <property type="evidence" value="ECO:0007669"/>
    <property type="project" value="UniProtKB-UniRule"/>
</dbReference>
<feature type="domain" description="Pre-mRNA-splicing factor SLU7" evidence="8">
    <location>
        <begin position="36"/>
        <end position="281"/>
    </location>
</feature>
<accession>A0AAV0R360</accession>
<evidence type="ECO:0000256" key="1">
    <source>
        <dbReference type="ARBA" id="ARBA00004123"/>
    </source>
</evidence>
<dbReference type="Pfam" id="PF11708">
    <property type="entry name" value="Slu7"/>
    <property type="match status" value="1"/>
</dbReference>